<dbReference type="PRINTS" id="PR01130">
    <property type="entry name" value="DERENTRNSPRT"/>
</dbReference>
<protein>
    <recommendedName>
        <fullName evidence="12">Equilibrative nucleotide transporter 3</fullName>
    </recommendedName>
</protein>
<feature type="transmembrane region" description="Helical" evidence="7">
    <location>
        <begin position="21"/>
        <end position="44"/>
    </location>
</feature>
<comment type="similarity">
    <text evidence="2">Belongs to the SLC29A/ENT transporter (TC 2.A.57) family.</text>
</comment>
<dbReference type="EMBL" id="JADCNL010000001">
    <property type="protein sequence ID" value="KAG0496225.1"/>
    <property type="molecule type" value="Genomic_DNA"/>
</dbReference>
<dbReference type="EMBL" id="JADCNM010000001">
    <property type="protein sequence ID" value="KAG0500702.1"/>
    <property type="molecule type" value="Genomic_DNA"/>
</dbReference>
<evidence type="ECO:0000313" key="8">
    <source>
        <dbReference type="EMBL" id="KAG0496225.1"/>
    </source>
</evidence>
<dbReference type="GO" id="GO:0005886">
    <property type="term" value="C:plasma membrane"/>
    <property type="evidence" value="ECO:0007669"/>
    <property type="project" value="TreeGrafter"/>
</dbReference>
<dbReference type="Pfam" id="PF01733">
    <property type="entry name" value="Nucleoside_tran"/>
    <property type="match status" value="1"/>
</dbReference>
<dbReference type="PIRSF" id="PIRSF016379">
    <property type="entry name" value="ENT"/>
    <property type="match status" value="1"/>
</dbReference>
<dbReference type="PANTHER" id="PTHR10332:SF30">
    <property type="entry name" value="EQUILIBRATIVE NUCLEOTIDE TRANSPORTER 2"/>
    <property type="match status" value="1"/>
</dbReference>
<evidence type="ECO:0000313" key="10">
    <source>
        <dbReference type="Proteomes" id="UP000636800"/>
    </source>
</evidence>
<dbReference type="AlphaFoldDB" id="A0A835SBT5"/>
<evidence type="ECO:0000313" key="9">
    <source>
        <dbReference type="EMBL" id="KAG0500702.1"/>
    </source>
</evidence>
<comment type="caution">
    <text evidence="9">The sequence shown here is derived from an EMBL/GenBank/DDBJ whole genome shotgun (WGS) entry which is preliminary data.</text>
</comment>
<feature type="transmembrane region" description="Helical" evidence="7">
    <location>
        <begin position="390"/>
        <end position="413"/>
    </location>
</feature>
<sequence length="418" mass="46242">MAFRTESEEAMGIKGRSSAKIVCWLLGYGNLIAWSCMLNVVDYYSAIFPRYHPTRVLTLIYQPFAFGTIAILTYHESKLNTRLRIIFGYTLFVICSLLQIVIDLITLGKGGIGAFICLCIISAAFGVGDAYIQGGMIGELSFMNPEFMQSFLAGIAASGALTSAVRLITKAVFERATDGLRKGALMFFAIALLFEILCVVLYAFVFPKLPIVKYYRAKAASEGSKTVSADLAAAGIQLENEKKEEEDPKDFRLRSLRQLVIENLDYELDLCLIYVLTLSIVPGFLSEDTGNHSLRSWYALVLISMYTAFDLIGRYPPMIKSLYIESRKWLMLAVLSRFLFVPAFYFIAKYGGQAWMIIVSSLLGLTNGYLTVCILTAAPSGYMGPEANALGNLMVLFCFGGILAGAALDWLWLIGKGW</sequence>
<feature type="transmembrane region" description="Helical" evidence="7">
    <location>
        <begin position="56"/>
        <end position="74"/>
    </location>
</feature>
<comment type="subcellular location">
    <subcellularLocation>
        <location evidence="1">Membrane</location>
        <topology evidence="1">Multi-pass membrane protein</topology>
    </subcellularLocation>
</comment>
<gene>
    <name evidence="9" type="ORF">HPP92_000774</name>
    <name evidence="8" type="ORF">HPP92_000916</name>
</gene>
<dbReference type="Proteomes" id="UP000639772">
    <property type="component" value="Chromosome 1"/>
</dbReference>
<evidence type="ECO:0008006" key="12">
    <source>
        <dbReference type="Google" id="ProtNLM"/>
    </source>
</evidence>
<organism evidence="9 11">
    <name type="scientific">Vanilla planifolia</name>
    <name type="common">Vanilla</name>
    <dbReference type="NCBI Taxonomy" id="51239"/>
    <lineage>
        <taxon>Eukaryota</taxon>
        <taxon>Viridiplantae</taxon>
        <taxon>Streptophyta</taxon>
        <taxon>Embryophyta</taxon>
        <taxon>Tracheophyta</taxon>
        <taxon>Spermatophyta</taxon>
        <taxon>Magnoliopsida</taxon>
        <taxon>Liliopsida</taxon>
        <taxon>Asparagales</taxon>
        <taxon>Orchidaceae</taxon>
        <taxon>Vanilloideae</taxon>
        <taxon>Vanilleae</taxon>
        <taxon>Vanilla</taxon>
    </lineage>
</organism>
<evidence type="ECO:0000256" key="4">
    <source>
        <dbReference type="ARBA" id="ARBA00022692"/>
    </source>
</evidence>
<dbReference type="InterPro" id="IPR036259">
    <property type="entry name" value="MFS_trans_sf"/>
</dbReference>
<feature type="transmembrane region" description="Helical" evidence="7">
    <location>
        <begin position="185"/>
        <end position="206"/>
    </location>
</feature>
<proteinExistence type="inferred from homology"/>
<accession>A0A835SBT5</accession>
<dbReference type="OrthoDB" id="1856718at2759"/>
<evidence type="ECO:0000313" key="11">
    <source>
        <dbReference type="Proteomes" id="UP000639772"/>
    </source>
</evidence>
<keyword evidence="3" id="KW-0813">Transport</keyword>
<feature type="transmembrane region" description="Helical" evidence="7">
    <location>
        <begin position="329"/>
        <end position="348"/>
    </location>
</feature>
<keyword evidence="5 7" id="KW-1133">Transmembrane helix</keyword>
<reference evidence="10 11" key="1">
    <citation type="journal article" date="2020" name="Nat. Food">
        <title>A phased Vanilla planifolia genome enables genetic improvement of flavour and production.</title>
        <authorList>
            <person name="Hasing T."/>
            <person name="Tang H."/>
            <person name="Brym M."/>
            <person name="Khazi F."/>
            <person name="Huang T."/>
            <person name="Chambers A.H."/>
        </authorList>
    </citation>
    <scope>NUCLEOTIDE SEQUENCE [LARGE SCALE GENOMIC DNA]</scope>
    <source>
        <tissue evidence="9">Leaf</tissue>
    </source>
</reference>
<feature type="transmembrane region" description="Helical" evidence="7">
    <location>
        <begin position="152"/>
        <end position="173"/>
    </location>
</feature>
<keyword evidence="4 7" id="KW-0812">Transmembrane</keyword>
<feature type="transmembrane region" description="Helical" evidence="7">
    <location>
        <begin position="354"/>
        <end position="378"/>
    </location>
</feature>
<evidence type="ECO:0000256" key="7">
    <source>
        <dbReference type="SAM" id="Phobius"/>
    </source>
</evidence>
<dbReference type="SUPFAM" id="SSF103473">
    <property type="entry name" value="MFS general substrate transporter"/>
    <property type="match status" value="1"/>
</dbReference>
<evidence type="ECO:0000256" key="3">
    <source>
        <dbReference type="ARBA" id="ARBA00022448"/>
    </source>
</evidence>
<evidence type="ECO:0000256" key="1">
    <source>
        <dbReference type="ARBA" id="ARBA00004141"/>
    </source>
</evidence>
<evidence type="ECO:0000256" key="5">
    <source>
        <dbReference type="ARBA" id="ARBA00022989"/>
    </source>
</evidence>
<evidence type="ECO:0000256" key="2">
    <source>
        <dbReference type="ARBA" id="ARBA00007965"/>
    </source>
</evidence>
<dbReference type="PANTHER" id="PTHR10332">
    <property type="entry name" value="EQUILIBRATIVE NUCLEOSIDE TRANSPORTER"/>
    <property type="match status" value="1"/>
</dbReference>
<feature type="transmembrane region" description="Helical" evidence="7">
    <location>
        <begin position="297"/>
        <end position="317"/>
    </location>
</feature>
<keyword evidence="6 7" id="KW-0472">Membrane</keyword>
<keyword evidence="10" id="KW-1185">Reference proteome</keyword>
<dbReference type="GO" id="GO:0005337">
    <property type="term" value="F:nucleoside transmembrane transporter activity"/>
    <property type="evidence" value="ECO:0007669"/>
    <property type="project" value="InterPro"/>
</dbReference>
<dbReference type="Proteomes" id="UP000636800">
    <property type="component" value="Chromosome 1"/>
</dbReference>
<feature type="transmembrane region" description="Helical" evidence="7">
    <location>
        <begin position="86"/>
        <end position="106"/>
    </location>
</feature>
<dbReference type="InterPro" id="IPR002259">
    <property type="entry name" value="Eqnu_transpt"/>
</dbReference>
<name>A0A835SBT5_VANPL</name>
<feature type="transmembrane region" description="Helical" evidence="7">
    <location>
        <begin position="112"/>
        <end position="132"/>
    </location>
</feature>
<evidence type="ECO:0000256" key="6">
    <source>
        <dbReference type="ARBA" id="ARBA00023136"/>
    </source>
</evidence>